<dbReference type="GO" id="GO:0000978">
    <property type="term" value="F:RNA polymerase II cis-regulatory region sequence-specific DNA binding"/>
    <property type="evidence" value="ECO:0007669"/>
    <property type="project" value="TreeGrafter"/>
</dbReference>
<dbReference type="AlphaFoldDB" id="A0A0D6ESR1"/>
<dbReference type="PANTHER" id="PTHR15741">
    <property type="entry name" value="BASIC HELIX-LOOP-HELIX ZIP TRANSCRIPTION FACTOR"/>
    <property type="match status" value="1"/>
</dbReference>
<feature type="region of interest" description="Disordered" evidence="6">
    <location>
        <begin position="323"/>
        <end position="359"/>
    </location>
</feature>
<accession>A0A0D6ESR1</accession>
<dbReference type="Proteomes" id="UP000243876">
    <property type="component" value="Unassembled WGS sequence"/>
</dbReference>
<keyword evidence="4" id="KW-0804">Transcription</keyword>
<evidence type="ECO:0000259" key="7">
    <source>
        <dbReference type="PROSITE" id="PS50888"/>
    </source>
</evidence>
<feature type="compositionally biased region" description="Basic residues" evidence="6">
    <location>
        <begin position="209"/>
        <end position="218"/>
    </location>
</feature>
<feature type="region of interest" description="Disordered" evidence="6">
    <location>
        <begin position="84"/>
        <end position="295"/>
    </location>
</feature>
<dbReference type="GO" id="GO:0046983">
    <property type="term" value="F:protein dimerization activity"/>
    <property type="evidence" value="ECO:0007669"/>
    <property type="project" value="InterPro"/>
</dbReference>
<evidence type="ECO:0000256" key="3">
    <source>
        <dbReference type="ARBA" id="ARBA00023125"/>
    </source>
</evidence>
<protein>
    <submittedName>
        <fullName evidence="8">SPOSA6832_04479-mRNA-1:cds</fullName>
    </submittedName>
</protein>
<keyword evidence="2" id="KW-0805">Transcription regulation</keyword>
<keyword evidence="3" id="KW-0238">DNA-binding</keyword>
<dbReference type="EMBL" id="CENE01000031">
    <property type="protein sequence ID" value="CEQ42625.1"/>
    <property type="molecule type" value="Genomic_DNA"/>
</dbReference>
<name>A0A0D6ESR1_SPOSA</name>
<dbReference type="PROSITE" id="PS50888">
    <property type="entry name" value="BHLH"/>
    <property type="match status" value="1"/>
</dbReference>
<sequence length="402" mass="42417">MPSFASSHAALFSSFLNTLDVDINFLFNPVLPPGMPSPPSSNLLHGASDWVEEERREREELGKEVGELSLGGAAALTGWPRVITTAQEQPHNAMPSNGDFQLGAEEAEQRYRDGGEDLCDENDFKPPIKAEEDDDPDFEPSPRRNAGAARRKSRSGGTLGSGTGGRGKKPRVGHEKQDEDVDMADDRADDSHDEAEDSVATVTVTSLGRPKRATRAPRRLSSDTGSRPFAPASAASPASPKPSLSKPRPLQRSTSPQGSASLSPAPNDPKSSLSASKAALLTDSQKRSNHILSEQKRRNAIRTGFKDLVDLLVAGEAASGIVLGPGSGVDEGDDGGGAGKKRKGKGTGRGRGRKGEVGANASKSVVLEKAASYILWLERGNLALEREVECVEGLLRGVAMGG</sequence>
<feature type="compositionally biased region" description="Low complexity" evidence="6">
    <location>
        <begin position="226"/>
        <end position="250"/>
    </location>
</feature>
<dbReference type="Gene3D" id="4.10.280.10">
    <property type="entry name" value="Helix-loop-helix DNA-binding domain"/>
    <property type="match status" value="1"/>
</dbReference>
<feature type="compositionally biased region" description="Polar residues" evidence="6">
    <location>
        <begin position="251"/>
        <end position="264"/>
    </location>
</feature>
<evidence type="ECO:0000256" key="4">
    <source>
        <dbReference type="ARBA" id="ARBA00023163"/>
    </source>
</evidence>
<evidence type="ECO:0000256" key="1">
    <source>
        <dbReference type="ARBA" id="ARBA00004123"/>
    </source>
</evidence>
<dbReference type="SMART" id="SM00353">
    <property type="entry name" value="HLH"/>
    <property type="match status" value="1"/>
</dbReference>
<dbReference type="InterPro" id="IPR036638">
    <property type="entry name" value="HLH_DNA-bd_sf"/>
</dbReference>
<gene>
    <name evidence="8" type="primary">SPOSA6832_04479</name>
</gene>
<evidence type="ECO:0000256" key="2">
    <source>
        <dbReference type="ARBA" id="ARBA00023015"/>
    </source>
</evidence>
<organism evidence="8 9">
    <name type="scientific">Sporidiobolus salmonicolor</name>
    <name type="common">Yeast-like fungus</name>
    <name type="synonym">Sporobolomyces salmonicolor</name>
    <dbReference type="NCBI Taxonomy" id="5005"/>
    <lineage>
        <taxon>Eukaryota</taxon>
        <taxon>Fungi</taxon>
        <taxon>Dikarya</taxon>
        <taxon>Basidiomycota</taxon>
        <taxon>Pucciniomycotina</taxon>
        <taxon>Microbotryomycetes</taxon>
        <taxon>Sporidiobolales</taxon>
        <taxon>Sporidiobolaceae</taxon>
        <taxon>Sporobolomyces</taxon>
    </lineage>
</organism>
<dbReference type="PANTHER" id="PTHR15741:SF27">
    <property type="entry name" value="TRANSCRIPTION FACTOR AP-4"/>
    <property type="match status" value="1"/>
</dbReference>
<dbReference type="SUPFAM" id="SSF47459">
    <property type="entry name" value="HLH, helix-loop-helix DNA-binding domain"/>
    <property type="match status" value="1"/>
</dbReference>
<keyword evidence="5" id="KW-0539">Nucleus</keyword>
<feature type="compositionally biased region" description="Basic residues" evidence="6">
    <location>
        <begin position="339"/>
        <end position="352"/>
    </location>
</feature>
<dbReference type="InterPro" id="IPR052207">
    <property type="entry name" value="Max-like/E-box_TFs"/>
</dbReference>
<comment type="subcellular location">
    <subcellularLocation>
        <location evidence="1">Nucleus</location>
    </subcellularLocation>
</comment>
<feature type="compositionally biased region" description="Polar residues" evidence="6">
    <location>
        <begin position="84"/>
        <end position="99"/>
    </location>
</feature>
<dbReference type="OrthoDB" id="5778525at2759"/>
<feature type="compositionally biased region" description="Low complexity" evidence="6">
    <location>
        <begin position="270"/>
        <end position="281"/>
    </location>
</feature>
<reference evidence="9" key="1">
    <citation type="submission" date="2015-02" db="EMBL/GenBank/DDBJ databases">
        <authorList>
            <person name="Gon?alves P."/>
        </authorList>
    </citation>
    <scope>NUCLEOTIDE SEQUENCE [LARGE SCALE GENOMIC DNA]</scope>
</reference>
<keyword evidence="9" id="KW-1185">Reference proteome</keyword>
<dbReference type="GO" id="GO:0005634">
    <property type="term" value="C:nucleus"/>
    <property type="evidence" value="ECO:0007669"/>
    <property type="project" value="UniProtKB-SubCell"/>
</dbReference>
<dbReference type="GO" id="GO:0000981">
    <property type="term" value="F:DNA-binding transcription factor activity, RNA polymerase II-specific"/>
    <property type="evidence" value="ECO:0007669"/>
    <property type="project" value="TreeGrafter"/>
</dbReference>
<proteinExistence type="predicted"/>
<dbReference type="Pfam" id="PF00010">
    <property type="entry name" value="HLH"/>
    <property type="match status" value="1"/>
</dbReference>
<evidence type="ECO:0000256" key="6">
    <source>
        <dbReference type="SAM" id="MobiDB-lite"/>
    </source>
</evidence>
<feature type="compositionally biased region" description="Basic and acidic residues" evidence="6">
    <location>
        <begin position="53"/>
        <end position="65"/>
    </location>
</feature>
<evidence type="ECO:0000313" key="9">
    <source>
        <dbReference type="Proteomes" id="UP000243876"/>
    </source>
</evidence>
<evidence type="ECO:0000256" key="5">
    <source>
        <dbReference type="ARBA" id="ARBA00023242"/>
    </source>
</evidence>
<feature type="domain" description="BHLH" evidence="7">
    <location>
        <begin position="285"/>
        <end position="377"/>
    </location>
</feature>
<feature type="region of interest" description="Disordered" evidence="6">
    <location>
        <begin position="42"/>
        <end position="65"/>
    </location>
</feature>
<dbReference type="InterPro" id="IPR011598">
    <property type="entry name" value="bHLH_dom"/>
</dbReference>
<evidence type="ECO:0000313" key="8">
    <source>
        <dbReference type="EMBL" id="CEQ42625.1"/>
    </source>
</evidence>